<dbReference type="EMBL" id="JABCRI010000023">
    <property type="protein sequence ID" value="KAF8378444.1"/>
    <property type="molecule type" value="Genomic_DNA"/>
</dbReference>
<dbReference type="PANTHER" id="PTHR46741:SF2">
    <property type="entry name" value="RIBOSOMAL PROTEIN L34AE"/>
    <property type="match status" value="1"/>
</dbReference>
<evidence type="ECO:0000313" key="2">
    <source>
        <dbReference type="EMBL" id="KAF8378444.1"/>
    </source>
</evidence>
<dbReference type="InterPro" id="IPR012870">
    <property type="entry name" value="DUF1666"/>
</dbReference>
<feature type="region of interest" description="Disordered" evidence="1">
    <location>
        <begin position="343"/>
        <end position="371"/>
    </location>
</feature>
<gene>
    <name evidence="2" type="ORF">HHK36_029784</name>
</gene>
<organism evidence="2 3">
    <name type="scientific">Tetracentron sinense</name>
    <name type="common">Spur-leaf</name>
    <dbReference type="NCBI Taxonomy" id="13715"/>
    <lineage>
        <taxon>Eukaryota</taxon>
        <taxon>Viridiplantae</taxon>
        <taxon>Streptophyta</taxon>
        <taxon>Embryophyta</taxon>
        <taxon>Tracheophyta</taxon>
        <taxon>Spermatophyta</taxon>
        <taxon>Magnoliopsida</taxon>
        <taxon>Trochodendrales</taxon>
        <taxon>Trochodendraceae</taxon>
        <taxon>Tetracentron</taxon>
    </lineage>
</organism>
<reference evidence="2 3" key="1">
    <citation type="submission" date="2020-04" db="EMBL/GenBank/DDBJ databases">
        <title>Plant Genome Project.</title>
        <authorList>
            <person name="Zhang R.-G."/>
        </authorList>
    </citation>
    <scope>NUCLEOTIDE SEQUENCE [LARGE SCALE GENOMIC DNA]</scope>
    <source>
        <strain evidence="2">YNK0</strain>
        <tissue evidence="2">Leaf</tissue>
    </source>
</reference>
<comment type="caution">
    <text evidence="2">The sequence shown here is derived from an EMBL/GenBank/DDBJ whole genome shotgun (WGS) entry which is preliminary data.</text>
</comment>
<dbReference type="PANTHER" id="PTHR46741">
    <property type="entry name" value="OS09G0413600 PROTEIN"/>
    <property type="match status" value="1"/>
</dbReference>
<feature type="compositionally biased region" description="Basic and acidic residues" evidence="1">
    <location>
        <begin position="343"/>
        <end position="356"/>
    </location>
</feature>
<accession>A0A834YFE6</accession>
<dbReference type="Proteomes" id="UP000655225">
    <property type="component" value="Unassembled WGS sequence"/>
</dbReference>
<dbReference type="AlphaFoldDB" id="A0A834YFE6"/>
<evidence type="ECO:0000313" key="3">
    <source>
        <dbReference type="Proteomes" id="UP000655225"/>
    </source>
</evidence>
<protein>
    <submittedName>
        <fullName evidence="2">Uncharacterized protein</fullName>
    </submittedName>
</protein>
<evidence type="ECO:0000256" key="1">
    <source>
        <dbReference type="SAM" id="MobiDB-lite"/>
    </source>
</evidence>
<keyword evidence="3" id="KW-1185">Reference proteome</keyword>
<dbReference type="Pfam" id="PF07891">
    <property type="entry name" value="DUF1666"/>
    <property type="match status" value="1"/>
</dbReference>
<name>A0A834YFE6_TETSI</name>
<proteinExistence type="predicted"/>
<sequence>MVLFEDSFWFSVYAYMFHFFGFINRYLFRFQVDGCSGKENSNCAVVGQEDNRTVSNCLEKEPESKIRDFNVLGCDGFDDKEKPKFCFKFQYQTTSENNGESENSISPEMASTSKYQFMSGKDFSGFMEEPEIMNFTVEELYVNSNDGSLSNKEILDEGFLSSETKVHEQIPENSICNLSREVELEKPEAVKFTEDQFSEKEQLVGLERNLPGKQDISDEVQFLFETGFFALDSDPESISLSEDFSDRNNSIDSNSEEFLSERGFGEGTEIDTVVDIDEAKVELIEEFSGYEETHFQNSNTLNAEAIDFDEEYEELKEELENSEPHLQNSSILDTEILSENDFLKDKPMDGAGKSEEPNLQNSSLSDSKDSNELETLWEHQDLIEQLKMDLRKVRGSGLPTILEESESPKMMEDLKPWKTDEKFQHKDRIDELDKFYKSYTERMRKLDILNYQKMYTIGFLQLKDPLQSISSRKSSTPGITSLLSQNFRLYKCRKPEADPTMKLIKELQSDLEMVYVGQVCLSWEFLNWQYRKAQELQVSDPNGFRQYNQVAGEFQQFQVLMQRFLENEPFQEPRVQNYVKNRCVLRNLLQVPVVKDDCSRNKKKGRRGREEYGISIAELVAIIEESMRIFWTFLRNDKDEANVILKGLWGTQVELQDPADSKLLMDIRANLQKKEKRLKDILRSGNCIVRRFQKHQEYRSEQVLHLFCQVDMKLVSRVLNMSRIRTDQLVWCHKKLNKINFVGRKVHVESSFLLFPC</sequence>
<dbReference type="OMA" id="FWRFVRF"/>
<dbReference type="OrthoDB" id="772197at2759"/>